<keyword evidence="1" id="KW-1133">Transmembrane helix</keyword>
<protein>
    <recommendedName>
        <fullName evidence="4">VWA domain-containing protein</fullName>
    </recommendedName>
</protein>
<sequence>MYSAFFQGVSPVLPLLILTILALLSVAVAYFSYRDLTKGGPVKKWALIALRSSSLIILILLLLNPFLTFETSTTETPQIAVYFDNSSSVSLERGSYSGLDDYQGWIDQFRDVQDDRFNYSEYLFDTEIYSDETLQLNGSGTHLNAVVNHILENENQVTAAVIFSDGIATQGRNPIFTSSDLSIPVFTVPLGDTTTVRDISVANVNFNDPVYTNTVNRITAEIQYQQAEGERTEVRLIENGVLIESEEIEIQTASGSQQIEFDRQYSEPGFKELAVEITPIKNEFTTENNRFEFTTDVLDDKTRILSIAFEIHPDVAAIRNQIATDIQNELIKSTWIGTDQFADTDPFSPDIDIDDIDLIILHGKPPTGSDVTNQIDELIEQKPLLTFALPSSFSGESDLNSSEIITHQNLQSPIDIRPVRLSADLTHPLLELTIPPERSLPALTAHQGNYTVAPSGQTLLTANFQGTATDIPVLVSDEGSNLRQSSINAYGWYQYRLSNQDQTVEFFRSLVDNLVSWTSTPPDRRRLIIEPIQNQFTENESVQLRGTLFNERGETEPNGLIEVRLIDTEEEVSDRTFRMTNTNSETYTADIGRLPSGVYRAEAVATLNNRELGTDETRIVVGQSNIELLNTRRDDLTLRNIAENSGGLFLENHDFERFNTYLEDERLFEEIEEITSTQSYLFQFHYLWFFAVLILLTAEWLIRRSLSMV</sequence>
<keyword evidence="3" id="KW-1185">Reference proteome</keyword>
<keyword evidence="1" id="KW-0812">Transmembrane</keyword>
<keyword evidence="1" id="KW-0472">Membrane</keyword>
<comment type="caution">
    <text evidence="2">The sequence shown here is derived from an EMBL/GenBank/DDBJ whole genome shotgun (WGS) entry which is preliminary data.</text>
</comment>
<evidence type="ECO:0000256" key="1">
    <source>
        <dbReference type="SAM" id="Phobius"/>
    </source>
</evidence>
<proteinExistence type="predicted"/>
<dbReference type="AlphaFoldDB" id="A0A2N0VJR0"/>
<reference evidence="2 3" key="1">
    <citation type="submission" date="2017-11" db="EMBL/GenBank/DDBJ databases">
        <title>Rhodohalobacter 15182 sp. nov., isolated from a salt lake.</title>
        <authorList>
            <person name="Han S."/>
        </authorList>
    </citation>
    <scope>NUCLEOTIDE SEQUENCE [LARGE SCALE GENOMIC DNA]</scope>
    <source>
        <strain evidence="2 3">15182</strain>
    </source>
</reference>
<evidence type="ECO:0008006" key="4">
    <source>
        <dbReference type="Google" id="ProtNLM"/>
    </source>
</evidence>
<gene>
    <name evidence="2" type="ORF">CWD77_02840</name>
</gene>
<dbReference type="OrthoDB" id="9763076at2"/>
<organism evidence="2 3">
    <name type="scientific">Rhodohalobacter barkolensis</name>
    <dbReference type="NCBI Taxonomy" id="2053187"/>
    <lineage>
        <taxon>Bacteria</taxon>
        <taxon>Pseudomonadati</taxon>
        <taxon>Balneolota</taxon>
        <taxon>Balneolia</taxon>
        <taxon>Balneolales</taxon>
        <taxon>Balneolaceae</taxon>
        <taxon>Rhodohalobacter</taxon>
    </lineage>
</organism>
<evidence type="ECO:0000313" key="2">
    <source>
        <dbReference type="EMBL" id="PKD44421.1"/>
    </source>
</evidence>
<feature type="transmembrane region" description="Helical" evidence="1">
    <location>
        <begin position="45"/>
        <end position="67"/>
    </location>
</feature>
<evidence type="ECO:0000313" key="3">
    <source>
        <dbReference type="Proteomes" id="UP000233398"/>
    </source>
</evidence>
<dbReference type="PANTHER" id="PTHR37947">
    <property type="entry name" value="BLL2462 PROTEIN"/>
    <property type="match status" value="1"/>
</dbReference>
<feature type="transmembrane region" description="Helical" evidence="1">
    <location>
        <begin position="684"/>
        <end position="702"/>
    </location>
</feature>
<feature type="transmembrane region" description="Helical" evidence="1">
    <location>
        <begin position="12"/>
        <end position="33"/>
    </location>
</feature>
<accession>A0A2N0VJR0</accession>
<dbReference type="PANTHER" id="PTHR37947:SF1">
    <property type="entry name" value="BLL2462 PROTEIN"/>
    <property type="match status" value="1"/>
</dbReference>
<dbReference type="EMBL" id="PISP01000001">
    <property type="protein sequence ID" value="PKD44421.1"/>
    <property type="molecule type" value="Genomic_DNA"/>
</dbReference>
<name>A0A2N0VJR0_9BACT</name>
<dbReference type="Proteomes" id="UP000233398">
    <property type="component" value="Unassembled WGS sequence"/>
</dbReference>
<dbReference type="RefSeq" id="WP_101071713.1">
    <property type="nucleotide sequence ID" value="NZ_PISP01000001.1"/>
</dbReference>